<dbReference type="PANTHER" id="PTHR11228:SF7">
    <property type="entry name" value="PQQA PEPTIDE CYCLASE"/>
    <property type="match status" value="1"/>
</dbReference>
<evidence type="ECO:0000256" key="3">
    <source>
        <dbReference type="ARBA" id="ARBA00022723"/>
    </source>
</evidence>
<evidence type="ECO:0000313" key="7">
    <source>
        <dbReference type="EMBL" id="QDZ06377.1"/>
    </source>
</evidence>
<proteinExistence type="predicted"/>
<dbReference type="NCBIfam" id="TIGR03977">
    <property type="entry name" value="rSAM_pair_HxsC"/>
    <property type="match status" value="1"/>
</dbReference>
<dbReference type="GO" id="GO:0051536">
    <property type="term" value="F:iron-sulfur cluster binding"/>
    <property type="evidence" value="ECO:0007669"/>
    <property type="project" value="UniProtKB-KW"/>
</dbReference>
<dbReference type="AlphaFoldDB" id="A0A5B8LE35"/>
<feature type="domain" description="Radical SAM core" evidence="6">
    <location>
        <begin position="90"/>
        <end position="246"/>
    </location>
</feature>
<name>A0A5B8LE35_9SPHN</name>
<dbReference type="CDD" id="cd01335">
    <property type="entry name" value="Radical_SAM"/>
    <property type="match status" value="1"/>
</dbReference>
<keyword evidence="8" id="KW-1185">Reference proteome</keyword>
<accession>A0A5B8LE35</accession>
<dbReference type="GO" id="GO:0003824">
    <property type="term" value="F:catalytic activity"/>
    <property type="evidence" value="ECO:0007669"/>
    <property type="project" value="InterPro"/>
</dbReference>
<dbReference type="KEGG" id="spai:FPZ24_01900"/>
<dbReference type="SUPFAM" id="SSF102114">
    <property type="entry name" value="Radical SAM enzymes"/>
    <property type="match status" value="1"/>
</dbReference>
<dbReference type="InterPro" id="IPR013785">
    <property type="entry name" value="Aldolase_TIM"/>
</dbReference>
<keyword evidence="2" id="KW-0949">S-adenosyl-L-methionine</keyword>
<evidence type="ECO:0000313" key="8">
    <source>
        <dbReference type="Proteomes" id="UP000315673"/>
    </source>
</evidence>
<dbReference type="SFLD" id="SFLDG01103">
    <property type="entry name" value="Uncharacterised_Radical_SAM_Su"/>
    <property type="match status" value="1"/>
</dbReference>
<dbReference type="SFLD" id="SFLDS00029">
    <property type="entry name" value="Radical_SAM"/>
    <property type="match status" value="1"/>
</dbReference>
<dbReference type="OrthoDB" id="4501241at2"/>
<evidence type="ECO:0000256" key="1">
    <source>
        <dbReference type="ARBA" id="ARBA00001966"/>
    </source>
</evidence>
<sequence>MILLNLPAFAESNIPFVTRLRTSASDKRDIADSLMIDADSMGASFAGAHGLFAIDGVSAEDLDGDVVLVTPLAGRAERLLRRASRHNTLLVTERCDQLCVMCSQPPKKTHVDRFALLEQACLLAEPDTLIGVSGGEPTLYKQKLLSMIEHVLDARPDVQFHILSNGQHFERDDVDRLRDPRYRRVSWGIPLYAADAATHDDVVGKHGAFVRLRDSFALLMAAGARVELRTVLLSTNVDKLHDLAHFVVARLRFIEAWSIMQLEHIGFAKGRWRDLFVRHDLNFTPVATALDAALLHGVRAQLFNFPLCTVPAAYRPYAIASISDWKNKTMAPCQQCSEREHCAGFFEWHPDEDAMAVVTPL</sequence>
<dbReference type="Proteomes" id="UP000315673">
    <property type="component" value="Chromosome"/>
</dbReference>
<evidence type="ECO:0000256" key="2">
    <source>
        <dbReference type="ARBA" id="ARBA00022691"/>
    </source>
</evidence>
<keyword evidence="5" id="KW-0411">Iron-sulfur</keyword>
<evidence type="ECO:0000256" key="5">
    <source>
        <dbReference type="ARBA" id="ARBA00023014"/>
    </source>
</evidence>
<keyword evidence="4" id="KW-0408">Iron</keyword>
<organism evidence="7 8">
    <name type="scientific">Sphingomonas panacisoli</name>
    <dbReference type="NCBI Taxonomy" id="1813879"/>
    <lineage>
        <taxon>Bacteria</taxon>
        <taxon>Pseudomonadati</taxon>
        <taxon>Pseudomonadota</taxon>
        <taxon>Alphaproteobacteria</taxon>
        <taxon>Sphingomonadales</taxon>
        <taxon>Sphingomonadaceae</taxon>
        <taxon>Sphingomonas</taxon>
    </lineage>
</organism>
<dbReference type="Gene3D" id="3.20.20.70">
    <property type="entry name" value="Aldolase class I"/>
    <property type="match status" value="1"/>
</dbReference>
<gene>
    <name evidence="7" type="primary">hxsC</name>
    <name evidence="7" type="ORF">FPZ24_01900</name>
</gene>
<dbReference type="InterPro" id="IPR024032">
    <property type="entry name" value="rSAM_paired_HxsC"/>
</dbReference>
<dbReference type="InterPro" id="IPR058240">
    <property type="entry name" value="rSAM_sf"/>
</dbReference>
<keyword evidence="3" id="KW-0479">Metal-binding</keyword>
<dbReference type="InterPro" id="IPR007197">
    <property type="entry name" value="rSAM"/>
</dbReference>
<dbReference type="InterPro" id="IPR050377">
    <property type="entry name" value="Radical_SAM_PqqE_MftC-like"/>
</dbReference>
<comment type="cofactor">
    <cofactor evidence="1">
        <name>[4Fe-4S] cluster</name>
        <dbReference type="ChEBI" id="CHEBI:49883"/>
    </cofactor>
</comment>
<dbReference type="GO" id="GO:0046872">
    <property type="term" value="F:metal ion binding"/>
    <property type="evidence" value="ECO:0007669"/>
    <property type="project" value="UniProtKB-KW"/>
</dbReference>
<dbReference type="SFLD" id="SFLDG01067">
    <property type="entry name" value="SPASM/twitch_domain_containing"/>
    <property type="match status" value="1"/>
</dbReference>
<dbReference type="EMBL" id="CP042306">
    <property type="protein sequence ID" value="QDZ06377.1"/>
    <property type="molecule type" value="Genomic_DNA"/>
</dbReference>
<dbReference type="Pfam" id="PF04055">
    <property type="entry name" value="Radical_SAM"/>
    <property type="match status" value="1"/>
</dbReference>
<evidence type="ECO:0000259" key="6">
    <source>
        <dbReference type="Pfam" id="PF04055"/>
    </source>
</evidence>
<protein>
    <submittedName>
        <fullName evidence="7">His-Xaa-Ser system radical SAM maturase HxsC</fullName>
    </submittedName>
</protein>
<evidence type="ECO:0000256" key="4">
    <source>
        <dbReference type="ARBA" id="ARBA00023004"/>
    </source>
</evidence>
<reference evidence="7 8" key="1">
    <citation type="submission" date="2019-07" db="EMBL/GenBank/DDBJ databases">
        <title>Full genome sequence of Sphingomonas sp. 4R-6-7(HKS19).</title>
        <authorList>
            <person name="Im W.-T."/>
        </authorList>
    </citation>
    <scope>NUCLEOTIDE SEQUENCE [LARGE SCALE GENOMIC DNA]</scope>
    <source>
        <strain evidence="7 8">HKS19</strain>
    </source>
</reference>
<dbReference type="PANTHER" id="PTHR11228">
    <property type="entry name" value="RADICAL SAM DOMAIN PROTEIN"/>
    <property type="match status" value="1"/>
</dbReference>